<feature type="region of interest" description="Disordered" evidence="1">
    <location>
        <begin position="25"/>
        <end position="48"/>
    </location>
</feature>
<feature type="non-terminal residue" evidence="2">
    <location>
        <position position="48"/>
    </location>
</feature>
<keyword evidence="3" id="KW-1185">Reference proteome</keyword>
<organism evidence="2 3">
    <name type="scientific">Aduncisulcus paluster</name>
    <dbReference type="NCBI Taxonomy" id="2918883"/>
    <lineage>
        <taxon>Eukaryota</taxon>
        <taxon>Metamonada</taxon>
        <taxon>Carpediemonas-like organisms</taxon>
        <taxon>Aduncisulcus</taxon>
    </lineage>
</organism>
<dbReference type="EMBL" id="BQXS01002397">
    <property type="protein sequence ID" value="GKT32039.1"/>
    <property type="molecule type" value="Genomic_DNA"/>
</dbReference>
<gene>
    <name evidence="2" type="ORF">ADUPG1_002177</name>
</gene>
<dbReference type="Proteomes" id="UP001057375">
    <property type="component" value="Unassembled WGS sequence"/>
</dbReference>
<sequence>MHVAYRPERIALKNACFVSVVLRRPGGSSEAPQPDPIPNSAVKRFSAN</sequence>
<evidence type="ECO:0000313" key="2">
    <source>
        <dbReference type="EMBL" id="GKT32039.1"/>
    </source>
</evidence>
<reference evidence="2" key="1">
    <citation type="submission" date="2022-03" db="EMBL/GenBank/DDBJ databases">
        <title>Draft genome sequence of Aduncisulcus paluster, a free-living microaerophilic Fornicata.</title>
        <authorList>
            <person name="Yuyama I."/>
            <person name="Kume K."/>
            <person name="Tamura T."/>
            <person name="Inagaki Y."/>
            <person name="Hashimoto T."/>
        </authorList>
    </citation>
    <scope>NUCLEOTIDE SEQUENCE</scope>
    <source>
        <strain evidence="2">NY0171</strain>
    </source>
</reference>
<proteinExistence type="predicted"/>
<evidence type="ECO:0000313" key="3">
    <source>
        <dbReference type="Proteomes" id="UP001057375"/>
    </source>
</evidence>
<accession>A0ABQ5KL39</accession>
<comment type="caution">
    <text evidence="2">The sequence shown here is derived from an EMBL/GenBank/DDBJ whole genome shotgun (WGS) entry which is preliminary data.</text>
</comment>
<protein>
    <submittedName>
        <fullName evidence="2">Uncharacterized protein</fullName>
    </submittedName>
</protein>
<evidence type="ECO:0000256" key="1">
    <source>
        <dbReference type="SAM" id="MobiDB-lite"/>
    </source>
</evidence>
<name>A0ABQ5KL39_9EUKA</name>